<keyword evidence="3" id="KW-0238">DNA-binding</keyword>
<dbReference type="GO" id="GO:0000976">
    <property type="term" value="F:transcription cis-regulatory region binding"/>
    <property type="evidence" value="ECO:0007669"/>
    <property type="project" value="TreeGrafter"/>
</dbReference>
<dbReference type="InterPro" id="IPR004827">
    <property type="entry name" value="bZIP"/>
</dbReference>
<protein>
    <recommendedName>
        <fullName evidence="7">BZIP domain-containing protein</fullName>
    </recommendedName>
</protein>
<accession>A0A8J5V6A3</accession>
<dbReference type="GO" id="GO:0005634">
    <property type="term" value="C:nucleus"/>
    <property type="evidence" value="ECO:0007669"/>
    <property type="project" value="UniProtKB-SubCell"/>
</dbReference>
<dbReference type="PANTHER" id="PTHR45764">
    <property type="entry name" value="BZIP TRANSCRIPTION FACTOR 44"/>
    <property type="match status" value="1"/>
</dbReference>
<evidence type="ECO:0000313" key="9">
    <source>
        <dbReference type="Proteomes" id="UP000729402"/>
    </source>
</evidence>
<dbReference type="GO" id="GO:0045893">
    <property type="term" value="P:positive regulation of DNA-templated transcription"/>
    <property type="evidence" value="ECO:0007669"/>
    <property type="project" value="TreeGrafter"/>
</dbReference>
<evidence type="ECO:0000256" key="5">
    <source>
        <dbReference type="ARBA" id="ARBA00023242"/>
    </source>
</evidence>
<reference evidence="8" key="1">
    <citation type="journal article" date="2021" name="bioRxiv">
        <title>Whole Genome Assembly and Annotation of Northern Wild Rice, Zizania palustris L., Supports a Whole Genome Duplication in the Zizania Genus.</title>
        <authorList>
            <person name="Haas M."/>
            <person name="Kono T."/>
            <person name="Macchietto M."/>
            <person name="Millas R."/>
            <person name="McGilp L."/>
            <person name="Shao M."/>
            <person name="Duquette J."/>
            <person name="Hirsch C.N."/>
            <person name="Kimball J."/>
        </authorList>
    </citation>
    <scope>NUCLEOTIDE SEQUENCE</scope>
    <source>
        <tissue evidence="8">Fresh leaf tissue</tissue>
    </source>
</reference>
<keyword evidence="4" id="KW-0804">Transcription</keyword>
<evidence type="ECO:0000256" key="2">
    <source>
        <dbReference type="ARBA" id="ARBA00023015"/>
    </source>
</evidence>
<dbReference type="EMBL" id="JAAALK010000286">
    <property type="protein sequence ID" value="KAG8062072.1"/>
    <property type="molecule type" value="Genomic_DNA"/>
</dbReference>
<feature type="domain" description="BZIP" evidence="7">
    <location>
        <begin position="49"/>
        <end position="106"/>
    </location>
</feature>
<dbReference type="SMART" id="SM00338">
    <property type="entry name" value="BRLZ"/>
    <property type="match status" value="1"/>
</dbReference>
<evidence type="ECO:0000256" key="4">
    <source>
        <dbReference type="ARBA" id="ARBA00023163"/>
    </source>
</evidence>
<keyword evidence="2" id="KW-0805">Transcription regulation</keyword>
<keyword evidence="9" id="KW-1185">Reference proteome</keyword>
<evidence type="ECO:0000256" key="1">
    <source>
        <dbReference type="ARBA" id="ARBA00004123"/>
    </source>
</evidence>
<dbReference type="PROSITE" id="PS50217">
    <property type="entry name" value="BZIP"/>
    <property type="match status" value="1"/>
</dbReference>
<comment type="subcellular location">
    <subcellularLocation>
        <location evidence="1">Nucleus</location>
    </subcellularLocation>
</comment>
<dbReference type="AlphaFoldDB" id="A0A8J5V6A3"/>
<sequence>MDSLRSTTTTMDSRRSTTTTNMAGLRSITMNGSPVLPRDDLPGTEADADERRLRRKISNRESARRSRARRQQHLDELRARADSLRRCSRELAARGRDARRRVALVRVATPGFAPRQPPSSAGLPRAALRALALGELYDSPAAAGVGTFGQTIASLIRNAPVYFDSEL</sequence>
<gene>
    <name evidence="8" type="ORF">GUJ93_ZPchr0003g18156</name>
</gene>
<evidence type="ECO:0000313" key="8">
    <source>
        <dbReference type="EMBL" id="KAG8062072.1"/>
    </source>
</evidence>
<keyword evidence="5" id="KW-0539">Nucleus</keyword>
<evidence type="ECO:0000256" key="6">
    <source>
        <dbReference type="SAM" id="MobiDB-lite"/>
    </source>
</evidence>
<dbReference type="GO" id="GO:0003700">
    <property type="term" value="F:DNA-binding transcription factor activity"/>
    <property type="evidence" value="ECO:0007669"/>
    <property type="project" value="InterPro"/>
</dbReference>
<dbReference type="FunFam" id="1.20.5.170:FF:000020">
    <property type="entry name" value="BZIP transcription factor"/>
    <property type="match status" value="1"/>
</dbReference>
<comment type="caution">
    <text evidence="8">The sequence shown here is derived from an EMBL/GenBank/DDBJ whole genome shotgun (WGS) entry which is preliminary data.</text>
</comment>
<feature type="region of interest" description="Disordered" evidence="6">
    <location>
        <begin position="1"/>
        <end position="73"/>
    </location>
</feature>
<dbReference type="PANTHER" id="PTHR45764:SF7">
    <property type="entry name" value="OS09G0474000 PROTEIN"/>
    <property type="match status" value="1"/>
</dbReference>
<evidence type="ECO:0000256" key="3">
    <source>
        <dbReference type="ARBA" id="ARBA00023125"/>
    </source>
</evidence>
<dbReference type="Proteomes" id="UP000729402">
    <property type="component" value="Unassembled WGS sequence"/>
</dbReference>
<evidence type="ECO:0000259" key="7">
    <source>
        <dbReference type="PROSITE" id="PS50217"/>
    </source>
</evidence>
<organism evidence="8 9">
    <name type="scientific">Zizania palustris</name>
    <name type="common">Northern wild rice</name>
    <dbReference type="NCBI Taxonomy" id="103762"/>
    <lineage>
        <taxon>Eukaryota</taxon>
        <taxon>Viridiplantae</taxon>
        <taxon>Streptophyta</taxon>
        <taxon>Embryophyta</taxon>
        <taxon>Tracheophyta</taxon>
        <taxon>Spermatophyta</taxon>
        <taxon>Magnoliopsida</taxon>
        <taxon>Liliopsida</taxon>
        <taxon>Poales</taxon>
        <taxon>Poaceae</taxon>
        <taxon>BOP clade</taxon>
        <taxon>Oryzoideae</taxon>
        <taxon>Oryzeae</taxon>
        <taxon>Zizaniinae</taxon>
        <taxon>Zizania</taxon>
    </lineage>
</organism>
<feature type="compositionally biased region" description="Low complexity" evidence="6">
    <location>
        <begin position="1"/>
        <end position="20"/>
    </location>
</feature>
<reference evidence="8" key="2">
    <citation type="submission" date="2021-02" db="EMBL/GenBank/DDBJ databases">
        <authorList>
            <person name="Kimball J.A."/>
            <person name="Haas M.W."/>
            <person name="Macchietto M."/>
            <person name="Kono T."/>
            <person name="Duquette J."/>
            <person name="Shao M."/>
        </authorList>
    </citation>
    <scope>NUCLEOTIDE SEQUENCE</scope>
    <source>
        <tissue evidence="8">Fresh leaf tissue</tissue>
    </source>
</reference>
<proteinExistence type="predicted"/>
<name>A0A8J5V6A3_ZIZPA</name>
<dbReference type="PROSITE" id="PS00036">
    <property type="entry name" value="BZIP_BASIC"/>
    <property type="match status" value="1"/>
</dbReference>